<reference evidence="1" key="1">
    <citation type="submission" date="2022-12" db="EMBL/GenBank/DDBJ databases">
        <authorList>
            <consortium name="Asia Pacific Centre for Animal Health"/>
            <person name="Klose S.M."/>
            <person name="Legione A.R."/>
            <person name="Monotti I."/>
            <person name="Bushell R."/>
            <person name="Marenda M.S."/>
            <person name="Sugiyama T."/>
            <person name="Browning G.F."/>
            <person name="Vaz P.K."/>
        </authorList>
    </citation>
    <scope>NUCLEOTIDE SEQUENCE</scope>
    <source>
        <strain evidence="1">Felid995</strain>
    </source>
</reference>
<gene>
    <name evidence="1" type="ORF">Me_995_000466</name>
</gene>
<organism evidence="1 2">
    <name type="scientific">Mycoplasmopsis edwardii</name>
    <dbReference type="NCBI Taxonomy" id="53558"/>
    <lineage>
        <taxon>Bacteria</taxon>
        <taxon>Bacillati</taxon>
        <taxon>Mycoplasmatota</taxon>
        <taxon>Mycoplasmoidales</taxon>
        <taxon>Metamycoplasmataceae</taxon>
        <taxon>Mycoplasmopsis</taxon>
    </lineage>
</organism>
<sequence>MNFKNINITFLNGKKISLSDYSVYINHNDENDWVLIDKKSIGSYSNVLLKFVNSNNKNEFYSFLESSNFIARTESIEIKTFSNINFYKTTKKSTTSKKELAEIKRKIYELNSKQYLGWTIEEVLELEDLNNLYFKTKMKKILSIEEVENYE</sequence>
<protein>
    <submittedName>
        <fullName evidence="1">Uncharacterized protein</fullName>
    </submittedName>
</protein>
<dbReference type="Proteomes" id="UP001213039">
    <property type="component" value="Chromosome"/>
</dbReference>
<name>A0ACD4PH74_9BACT</name>
<dbReference type="EMBL" id="CP114370">
    <property type="protein sequence ID" value="WBP83841.1"/>
    <property type="molecule type" value="Genomic_DNA"/>
</dbReference>
<evidence type="ECO:0000313" key="2">
    <source>
        <dbReference type="Proteomes" id="UP001213039"/>
    </source>
</evidence>
<keyword evidence="2" id="KW-1185">Reference proteome</keyword>
<proteinExistence type="predicted"/>
<accession>A0ACD4PH74</accession>
<evidence type="ECO:0000313" key="1">
    <source>
        <dbReference type="EMBL" id="WBP83841.1"/>
    </source>
</evidence>